<sequence>MEDKTNYCDDENEQMMAVPCHPAPYMVTDHPQPSMTAYPVTHIPQQFAPIPQLFPSNSQSTLTPTVEPFYPSLHVYMHPATAPSNTMQTISNTSFTPSTTSLGHHCTPVSTASGMVPDQERRILSLEKQLKEAVKELTFFGDRNWRMEAYIDCLVHTLRKMDVTTVIDLNQKMLSDKTKERDGSHMYVTLCSYYPAVGRYVYLSVCISVR</sequence>
<evidence type="ECO:0000313" key="2">
    <source>
        <dbReference type="Proteomes" id="UP000230750"/>
    </source>
</evidence>
<name>A0A2G8LLZ1_STIJA</name>
<dbReference type="AlphaFoldDB" id="A0A2G8LLZ1"/>
<dbReference type="OrthoDB" id="10071553at2759"/>
<evidence type="ECO:0000313" key="1">
    <source>
        <dbReference type="EMBL" id="PIK61276.1"/>
    </source>
</evidence>
<comment type="caution">
    <text evidence="1">The sequence shown here is derived from an EMBL/GenBank/DDBJ whole genome shotgun (WGS) entry which is preliminary data.</text>
</comment>
<gene>
    <name evidence="1" type="ORF">BSL78_01767</name>
</gene>
<accession>A0A2G8LLZ1</accession>
<organism evidence="1 2">
    <name type="scientific">Stichopus japonicus</name>
    <name type="common">Sea cucumber</name>
    <dbReference type="NCBI Taxonomy" id="307972"/>
    <lineage>
        <taxon>Eukaryota</taxon>
        <taxon>Metazoa</taxon>
        <taxon>Echinodermata</taxon>
        <taxon>Eleutherozoa</taxon>
        <taxon>Echinozoa</taxon>
        <taxon>Holothuroidea</taxon>
        <taxon>Aspidochirotacea</taxon>
        <taxon>Aspidochirotida</taxon>
        <taxon>Stichopodidae</taxon>
        <taxon>Apostichopus</taxon>
    </lineage>
</organism>
<keyword evidence="2" id="KW-1185">Reference proteome</keyword>
<reference evidence="1 2" key="1">
    <citation type="journal article" date="2017" name="PLoS Biol.">
        <title>The sea cucumber genome provides insights into morphological evolution and visceral regeneration.</title>
        <authorList>
            <person name="Zhang X."/>
            <person name="Sun L."/>
            <person name="Yuan J."/>
            <person name="Sun Y."/>
            <person name="Gao Y."/>
            <person name="Zhang L."/>
            <person name="Li S."/>
            <person name="Dai H."/>
            <person name="Hamel J.F."/>
            <person name="Liu C."/>
            <person name="Yu Y."/>
            <person name="Liu S."/>
            <person name="Lin W."/>
            <person name="Guo K."/>
            <person name="Jin S."/>
            <person name="Xu P."/>
            <person name="Storey K.B."/>
            <person name="Huan P."/>
            <person name="Zhang T."/>
            <person name="Zhou Y."/>
            <person name="Zhang J."/>
            <person name="Lin C."/>
            <person name="Li X."/>
            <person name="Xing L."/>
            <person name="Huo D."/>
            <person name="Sun M."/>
            <person name="Wang L."/>
            <person name="Mercier A."/>
            <person name="Li F."/>
            <person name="Yang H."/>
            <person name="Xiang J."/>
        </authorList>
    </citation>
    <scope>NUCLEOTIDE SEQUENCE [LARGE SCALE GENOMIC DNA]</scope>
    <source>
        <strain evidence="1">Shaxun</strain>
        <tissue evidence="1">Muscle</tissue>
    </source>
</reference>
<dbReference type="EMBL" id="MRZV01000036">
    <property type="protein sequence ID" value="PIK61276.1"/>
    <property type="molecule type" value="Genomic_DNA"/>
</dbReference>
<protein>
    <submittedName>
        <fullName evidence="1">Uncharacterized protein</fullName>
    </submittedName>
</protein>
<proteinExistence type="predicted"/>
<dbReference type="Proteomes" id="UP000230750">
    <property type="component" value="Unassembled WGS sequence"/>
</dbReference>